<evidence type="ECO:0008006" key="3">
    <source>
        <dbReference type="Google" id="ProtNLM"/>
    </source>
</evidence>
<dbReference type="EMBL" id="JAHESD010000024">
    <property type="protein sequence ID" value="MBT1704062.1"/>
    <property type="molecule type" value="Genomic_DNA"/>
</dbReference>
<proteinExistence type="predicted"/>
<dbReference type="RefSeq" id="WP_254154024.1">
    <property type="nucleotide sequence ID" value="NZ_JAHESD010000024.1"/>
</dbReference>
<accession>A0ABS5VTB7</accession>
<evidence type="ECO:0000313" key="2">
    <source>
        <dbReference type="Proteomes" id="UP000772618"/>
    </source>
</evidence>
<keyword evidence="2" id="KW-1185">Reference proteome</keyword>
<organism evidence="1 2">
    <name type="scientific">Chryseosolibacter indicus</name>
    <dbReference type="NCBI Taxonomy" id="2782351"/>
    <lineage>
        <taxon>Bacteria</taxon>
        <taxon>Pseudomonadati</taxon>
        <taxon>Bacteroidota</taxon>
        <taxon>Cytophagia</taxon>
        <taxon>Cytophagales</taxon>
        <taxon>Chryseotaleaceae</taxon>
        <taxon>Chryseosolibacter</taxon>
    </lineage>
</organism>
<gene>
    <name evidence="1" type="ORF">KK060_12280</name>
</gene>
<protein>
    <recommendedName>
        <fullName evidence="3">Leucine-rich repeat domain-containing protein</fullName>
    </recommendedName>
</protein>
<sequence length="68" mass="7993">MLGSATNYKRLPEIGKIEKLSFTWVRQLTVEHLLPINKMSYLRELKFDNQAHLTDLEWLTEANGELTF</sequence>
<evidence type="ECO:0000313" key="1">
    <source>
        <dbReference type="EMBL" id="MBT1704062.1"/>
    </source>
</evidence>
<reference evidence="1 2" key="1">
    <citation type="submission" date="2021-05" db="EMBL/GenBank/DDBJ databases">
        <title>A Polyphasic approach of four new species of the genus Ohtaekwangia: Ohtaekwangia histidinii sp. nov., Ohtaekwangia cretensis sp. nov., Ohtaekwangia indiensis sp. nov., Ohtaekwangia reichenbachii sp. nov. from diverse environment.</title>
        <authorList>
            <person name="Octaviana S."/>
        </authorList>
    </citation>
    <scope>NUCLEOTIDE SEQUENCE [LARGE SCALE GENOMIC DNA]</scope>
    <source>
        <strain evidence="1 2">PWU20</strain>
    </source>
</reference>
<comment type="caution">
    <text evidence="1">The sequence shown here is derived from an EMBL/GenBank/DDBJ whole genome shotgun (WGS) entry which is preliminary data.</text>
</comment>
<name>A0ABS5VTB7_9BACT</name>
<dbReference type="Proteomes" id="UP000772618">
    <property type="component" value="Unassembled WGS sequence"/>
</dbReference>